<dbReference type="PANTHER" id="PTHR33525:SF3">
    <property type="entry name" value="RIBONUCLEASE Y"/>
    <property type="match status" value="1"/>
</dbReference>
<dbReference type="InterPro" id="IPR003607">
    <property type="entry name" value="HD/PDEase_dom"/>
</dbReference>
<dbReference type="RefSeq" id="WP_072658543.1">
    <property type="nucleotide sequence ID" value="NZ_BDFD01000002.1"/>
</dbReference>
<dbReference type="SUPFAM" id="SSF109604">
    <property type="entry name" value="HD-domain/PDEase-like"/>
    <property type="match status" value="1"/>
</dbReference>
<comment type="caution">
    <text evidence="3">The sequence shown here is derived from an EMBL/GenBank/DDBJ whole genome shotgun (WGS) entry which is preliminary data.</text>
</comment>
<dbReference type="NCBIfam" id="TIGR00277">
    <property type="entry name" value="HDIG"/>
    <property type="match status" value="1"/>
</dbReference>
<feature type="coiled-coil region" evidence="1">
    <location>
        <begin position="259"/>
        <end position="286"/>
    </location>
</feature>
<evidence type="ECO:0000313" key="3">
    <source>
        <dbReference type="EMBL" id="GAV19347.1"/>
    </source>
</evidence>
<name>A0A1L8CKA5_9PROT</name>
<organism evidence="3 4">
    <name type="scientific">Mariprofundus micogutta</name>
    <dbReference type="NCBI Taxonomy" id="1921010"/>
    <lineage>
        <taxon>Bacteria</taxon>
        <taxon>Pseudomonadati</taxon>
        <taxon>Pseudomonadota</taxon>
        <taxon>Candidatius Mariprofundia</taxon>
        <taxon>Mariprofundales</taxon>
        <taxon>Mariprofundaceae</taxon>
        <taxon>Mariprofundus</taxon>
    </lineage>
</organism>
<dbReference type="CDD" id="cd00077">
    <property type="entry name" value="HDc"/>
    <property type="match status" value="1"/>
</dbReference>
<dbReference type="OrthoDB" id="9770715at2"/>
<dbReference type="InterPro" id="IPR006675">
    <property type="entry name" value="HDIG_dom"/>
</dbReference>
<dbReference type="Proteomes" id="UP000231632">
    <property type="component" value="Unassembled WGS sequence"/>
</dbReference>
<dbReference type="Pfam" id="PF08668">
    <property type="entry name" value="HDOD"/>
    <property type="match status" value="1"/>
</dbReference>
<dbReference type="InterPro" id="IPR052340">
    <property type="entry name" value="RNase_Y/CdgJ"/>
</dbReference>
<dbReference type="Gene3D" id="1.10.3210.10">
    <property type="entry name" value="Hypothetical protein af1432"/>
    <property type="match status" value="1"/>
</dbReference>
<dbReference type="STRING" id="1921010.MMIC_P0281"/>
<evidence type="ECO:0000256" key="1">
    <source>
        <dbReference type="SAM" id="Coils"/>
    </source>
</evidence>
<dbReference type="PANTHER" id="PTHR33525">
    <property type="match status" value="1"/>
</dbReference>
<proteinExistence type="predicted"/>
<keyword evidence="4" id="KW-1185">Reference proteome</keyword>
<gene>
    <name evidence="3" type="ORF">MMIC_P0281</name>
</gene>
<keyword evidence="1" id="KW-0175">Coiled coil</keyword>
<sequence>MTAVHKNPDSNDLKKRLAAMVETMPAFPESVHQVMTMSADINCSPKDLVRVIERDPVMTMKILKLVNSAFFALSRHVASVQHALVYLGMNTVKNLAVSIATVDTLPRQSIPELRMSAFLTHSLATASVAQYLAKEVLKIRDASDFFVGGLLHDFGKAVLVQFEPATYARVIQHAREKQLALPEVEIEFLGLTSAEAGAMLAESWQLPEELVDCIRGHVHCSDDSSDLTLAVAAANVVVKTMKLGDNGDPFAGDFSPPVRNRLNCEVSDVISNLESLEDEVSSLLNMVRA</sequence>
<dbReference type="EMBL" id="BDFD01000002">
    <property type="protein sequence ID" value="GAV19347.1"/>
    <property type="molecule type" value="Genomic_DNA"/>
</dbReference>
<dbReference type="InterPro" id="IPR013976">
    <property type="entry name" value="HDOD"/>
</dbReference>
<reference evidence="3 4" key="1">
    <citation type="journal article" date="2017" name="Arch. Microbiol.">
        <title>Mariprofundus micogutta sp. nov., a novel iron-oxidizing zetaproteobacterium isolated from a deep-sea hydrothermal field at the Bayonnaise knoll of the Izu-Ogasawara arc, and a description of Mariprofundales ord. nov. and Zetaproteobacteria classis nov.</title>
        <authorList>
            <person name="Makita H."/>
            <person name="Tanaka E."/>
            <person name="Mitsunobu S."/>
            <person name="Miyazaki M."/>
            <person name="Nunoura T."/>
            <person name="Uematsu K."/>
            <person name="Takaki Y."/>
            <person name="Nishi S."/>
            <person name="Shimamura S."/>
            <person name="Takai K."/>
        </authorList>
    </citation>
    <scope>NUCLEOTIDE SEQUENCE [LARGE SCALE GENOMIC DNA]</scope>
    <source>
        <strain evidence="3 4">ET2</strain>
    </source>
</reference>
<protein>
    <submittedName>
        <fullName evidence="3">HDOD domain protein</fullName>
    </submittedName>
</protein>
<accession>A0A1L8CKA5</accession>
<evidence type="ECO:0000313" key="4">
    <source>
        <dbReference type="Proteomes" id="UP000231632"/>
    </source>
</evidence>
<dbReference type="PROSITE" id="PS51833">
    <property type="entry name" value="HDOD"/>
    <property type="match status" value="1"/>
</dbReference>
<feature type="domain" description="HDOD" evidence="2">
    <location>
        <begin position="24"/>
        <end position="220"/>
    </location>
</feature>
<dbReference type="AlphaFoldDB" id="A0A1L8CKA5"/>
<evidence type="ECO:0000259" key="2">
    <source>
        <dbReference type="PROSITE" id="PS51833"/>
    </source>
</evidence>